<protein>
    <submittedName>
        <fullName evidence="3">Uncharacterized protein</fullName>
    </submittedName>
</protein>
<evidence type="ECO:0000256" key="2">
    <source>
        <dbReference type="SAM" id="Phobius"/>
    </source>
</evidence>
<organism evidence="3 4">
    <name type="scientific">Westerdykella ornata</name>
    <dbReference type="NCBI Taxonomy" id="318751"/>
    <lineage>
        <taxon>Eukaryota</taxon>
        <taxon>Fungi</taxon>
        <taxon>Dikarya</taxon>
        <taxon>Ascomycota</taxon>
        <taxon>Pezizomycotina</taxon>
        <taxon>Dothideomycetes</taxon>
        <taxon>Pleosporomycetidae</taxon>
        <taxon>Pleosporales</taxon>
        <taxon>Sporormiaceae</taxon>
        <taxon>Westerdykella</taxon>
    </lineage>
</organism>
<accession>A0A6A6J5Z8</accession>
<feature type="region of interest" description="Disordered" evidence="1">
    <location>
        <begin position="1"/>
        <end position="32"/>
    </location>
</feature>
<keyword evidence="4" id="KW-1185">Reference proteome</keyword>
<sequence>MATPRPPINLLDPITHLPPPRRNASPSPSPSPTKQTIIIISIVTAFTVSLFCLLLFLAIKKYLALRRARTRTLWTQPERGVFPIGPVHPAHPVHPMLSPIPEVRTRANSDVEMGLPAVIRPAEQQSPGRDQAKKKRRDLQIEVPSPRVFLTVDEYVPIHRRGEFDGGVENAKLTGTLTPGSDTASVAEVMVRDSLQTISTRASVGQARAVDVAAAGAVVEVVEVKGSIERSICPRKDYGVAQQ</sequence>
<dbReference type="EMBL" id="ML986528">
    <property type="protein sequence ID" value="KAF2272010.1"/>
    <property type="molecule type" value="Genomic_DNA"/>
</dbReference>
<dbReference type="AlphaFoldDB" id="A0A6A6J5Z8"/>
<keyword evidence="2" id="KW-0472">Membrane</keyword>
<dbReference type="GeneID" id="54553181"/>
<proteinExistence type="predicted"/>
<dbReference type="Proteomes" id="UP000800097">
    <property type="component" value="Unassembled WGS sequence"/>
</dbReference>
<evidence type="ECO:0000313" key="3">
    <source>
        <dbReference type="EMBL" id="KAF2272010.1"/>
    </source>
</evidence>
<feature type="compositionally biased region" description="Pro residues" evidence="1">
    <location>
        <begin position="16"/>
        <end position="31"/>
    </location>
</feature>
<feature type="transmembrane region" description="Helical" evidence="2">
    <location>
        <begin position="37"/>
        <end position="59"/>
    </location>
</feature>
<reference evidence="3" key="1">
    <citation type="journal article" date="2020" name="Stud. Mycol.">
        <title>101 Dothideomycetes genomes: a test case for predicting lifestyles and emergence of pathogens.</title>
        <authorList>
            <person name="Haridas S."/>
            <person name="Albert R."/>
            <person name="Binder M."/>
            <person name="Bloem J."/>
            <person name="Labutti K."/>
            <person name="Salamov A."/>
            <person name="Andreopoulos B."/>
            <person name="Baker S."/>
            <person name="Barry K."/>
            <person name="Bills G."/>
            <person name="Bluhm B."/>
            <person name="Cannon C."/>
            <person name="Castanera R."/>
            <person name="Culley D."/>
            <person name="Daum C."/>
            <person name="Ezra D."/>
            <person name="Gonzalez J."/>
            <person name="Henrissat B."/>
            <person name="Kuo A."/>
            <person name="Liang C."/>
            <person name="Lipzen A."/>
            <person name="Lutzoni F."/>
            <person name="Magnuson J."/>
            <person name="Mondo S."/>
            <person name="Nolan M."/>
            <person name="Ohm R."/>
            <person name="Pangilinan J."/>
            <person name="Park H.-J."/>
            <person name="Ramirez L."/>
            <person name="Alfaro M."/>
            <person name="Sun H."/>
            <person name="Tritt A."/>
            <person name="Yoshinaga Y."/>
            <person name="Zwiers L.-H."/>
            <person name="Turgeon B."/>
            <person name="Goodwin S."/>
            <person name="Spatafora J."/>
            <person name="Crous P."/>
            <person name="Grigoriev I."/>
        </authorList>
    </citation>
    <scope>NUCLEOTIDE SEQUENCE</scope>
    <source>
        <strain evidence="3">CBS 379.55</strain>
    </source>
</reference>
<evidence type="ECO:0000256" key="1">
    <source>
        <dbReference type="SAM" id="MobiDB-lite"/>
    </source>
</evidence>
<name>A0A6A6J5Z8_WESOR</name>
<gene>
    <name evidence="3" type="ORF">EI97DRAFT_446101</name>
</gene>
<keyword evidence="2" id="KW-0812">Transmembrane</keyword>
<keyword evidence="2" id="KW-1133">Transmembrane helix</keyword>
<dbReference type="RefSeq" id="XP_033649549.1">
    <property type="nucleotide sequence ID" value="XM_033800006.1"/>
</dbReference>
<feature type="region of interest" description="Disordered" evidence="1">
    <location>
        <begin position="118"/>
        <end position="138"/>
    </location>
</feature>
<evidence type="ECO:0000313" key="4">
    <source>
        <dbReference type="Proteomes" id="UP000800097"/>
    </source>
</evidence>